<evidence type="ECO:0000256" key="2">
    <source>
        <dbReference type="ARBA" id="ARBA00022723"/>
    </source>
</evidence>
<protein>
    <submittedName>
        <fullName evidence="6">BZ3500_MvSof-1268-A1-R1_Chr3-1g06111 protein</fullName>
    </submittedName>
</protein>
<organism evidence="6 7">
    <name type="scientific">Microbotryum saponariae</name>
    <dbReference type="NCBI Taxonomy" id="289078"/>
    <lineage>
        <taxon>Eukaryota</taxon>
        <taxon>Fungi</taxon>
        <taxon>Dikarya</taxon>
        <taxon>Basidiomycota</taxon>
        <taxon>Pucciniomycotina</taxon>
        <taxon>Microbotryomycetes</taxon>
        <taxon>Microbotryales</taxon>
        <taxon>Microbotryaceae</taxon>
        <taxon>Microbotryum</taxon>
    </lineage>
</organism>
<dbReference type="GO" id="GO:0005634">
    <property type="term" value="C:nucleus"/>
    <property type="evidence" value="ECO:0007669"/>
    <property type="project" value="UniProtKB-SubCell"/>
</dbReference>
<evidence type="ECO:0000256" key="4">
    <source>
        <dbReference type="ARBA" id="ARBA00023163"/>
    </source>
</evidence>
<accession>A0A2X0LAR7</accession>
<name>A0A2X0LAR7_9BASI</name>
<reference evidence="7" key="1">
    <citation type="submission" date="2016-10" db="EMBL/GenBank/DDBJ databases">
        <authorList>
            <person name="Jeantristanb JTB J.-T."/>
            <person name="Ricardo R."/>
        </authorList>
    </citation>
    <scope>NUCLEOTIDE SEQUENCE [LARGE SCALE GENOMIC DNA]</scope>
</reference>
<dbReference type="AlphaFoldDB" id="A0A2X0LAR7"/>
<sequence length="462" mass="51495">MMDIAMKMSWDLRLHDETTHQLGPDATRSENIDTEMTRRTLWIILSHANFYPTIDRSSSGFNLLDVTARLPCDDEAYVQGCSPRTCSSLMGTVAALRSPESVFRPDQSLFASWVQVTELWAEVSRKASSIDPALHGSWKSETEFSELRLELDQWEAHLPPAHRWSRNNLKHWREQKQDLAFFATNSTLKLAYMSLHRLEVSLLASTAGVYDSQYQTSLVDRDVHTPLSWARITEMMTNEAFEAIAYAKLFFSTRGPRSGCPPFLFYNVFVAAEIALYVLKCQCFDDFYAARAEATFTTGLDILLEAATTWAVAARWHAHLVEGYGNGGYPNPFESSSTLGADLLPPLKPASSGLSLPPPSYPSTGFETYDWDLTQQYTNPLQEETVSPLSSFGGFDPHSLNPLDSSSSTPLEFPPLANAASPNAVPPEFAFPSPNDLTNFSFPYLFEAELAQCSEEMAGPSQ</sequence>
<dbReference type="CDD" id="cd12148">
    <property type="entry name" value="fungal_TF_MHR"/>
    <property type="match status" value="1"/>
</dbReference>
<dbReference type="Proteomes" id="UP000249723">
    <property type="component" value="Unassembled WGS sequence"/>
</dbReference>
<dbReference type="GO" id="GO:0000981">
    <property type="term" value="F:DNA-binding transcription factor activity, RNA polymerase II-specific"/>
    <property type="evidence" value="ECO:0007669"/>
    <property type="project" value="InterPro"/>
</dbReference>
<evidence type="ECO:0000256" key="3">
    <source>
        <dbReference type="ARBA" id="ARBA00023015"/>
    </source>
</evidence>
<keyword evidence="3" id="KW-0805">Transcription regulation</keyword>
<keyword evidence="2" id="KW-0479">Metal-binding</keyword>
<evidence type="ECO:0000313" key="6">
    <source>
        <dbReference type="EMBL" id="SCZ99572.1"/>
    </source>
</evidence>
<dbReference type="PANTHER" id="PTHR47338">
    <property type="entry name" value="ZN(II)2CYS6 TRANSCRIPTION FACTOR (EUROFUNG)-RELATED"/>
    <property type="match status" value="1"/>
</dbReference>
<dbReference type="OrthoDB" id="2399539at2759"/>
<dbReference type="InterPro" id="IPR050815">
    <property type="entry name" value="TF_fung"/>
</dbReference>
<proteinExistence type="predicted"/>
<evidence type="ECO:0000256" key="1">
    <source>
        <dbReference type="ARBA" id="ARBA00004123"/>
    </source>
</evidence>
<dbReference type="STRING" id="289078.A0A2X0LAR7"/>
<comment type="subcellular location">
    <subcellularLocation>
        <location evidence="1">Nucleus</location>
    </subcellularLocation>
</comment>
<dbReference type="PANTHER" id="PTHR47338:SF5">
    <property type="entry name" value="ZN(II)2CYS6 TRANSCRIPTION FACTOR (EUROFUNG)"/>
    <property type="match status" value="1"/>
</dbReference>
<keyword evidence="4" id="KW-0804">Transcription</keyword>
<evidence type="ECO:0000313" key="7">
    <source>
        <dbReference type="Proteomes" id="UP000249723"/>
    </source>
</evidence>
<dbReference type="EMBL" id="FMWP01000096">
    <property type="protein sequence ID" value="SCZ99572.1"/>
    <property type="molecule type" value="Genomic_DNA"/>
</dbReference>
<keyword evidence="5" id="KW-0539">Nucleus</keyword>
<dbReference type="GO" id="GO:0046872">
    <property type="term" value="F:metal ion binding"/>
    <property type="evidence" value="ECO:0007669"/>
    <property type="project" value="UniProtKB-KW"/>
</dbReference>
<gene>
    <name evidence="6" type="ORF">BZ3500_MVSOF-1268-A1-R1_CHR3-1G06111</name>
</gene>
<evidence type="ECO:0000256" key="5">
    <source>
        <dbReference type="ARBA" id="ARBA00023242"/>
    </source>
</evidence>
<keyword evidence="7" id="KW-1185">Reference proteome</keyword>